<evidence type="ECO:0000313" key="12">
    <source>
        <dbReference type="Proteomes" id="UP001596011"/>
    </source>
</evidence>
<protein>
    <submittedName>
        <fullName evidence="11">Endonuclease/exonuclease/phosphatase family protein</fullName>
    </submittedName>
</protein>
<gene>
    <name evidence="11" type="ORF">ACFO6V_03905</name>
</gene>
<dbReference type="InterPro" id="IPR051547">
    <property type="entry name" value="TDP2-like"/>
</dbReference>
<evidence type="ECO:0000313" key="11">
    <source>
        <dbReference type="EMBL" id="MFC4627364.1"/>
    </source>
</evidence>
<keyword evidence="5" id="KW-0227">DNA damage</keyword>
<dbReference type="GO" id="GO:0004519">
    <property type="term" value="F:endonuclease activity"/>
    <property type="evidence" value="ECO:0007669"/>
    <property type="project" value="UniProtKB-KW"/>
</dbReference>
<feature type="compositionally biased region" description="Basic and acidic residues" evidence="9">
    <location>
        <begin position="280"/>
        <end position="289"/>
    </location>
</feature>
<evidence type="ECO:0000256" key="1">
    <source>
        <dbReference type="ARBA" id="ARBA00001936"/>
    </source>
</evidence>
<comment type="cofactor">
    <cofactor evidence="2">
        <name>Mg(2+)</name>
        <dbReference type="ChEBI" id="CHEBI:18420"/>
    </cofactor>
</comment>
<evidence type="ECO:0000259" key="10">
    <source>
        <dbReference type="Pfam" id="PF03372"/>
    </source>
</evidence>
<evidence type="ECO:0000256" key="9">
    <source>
        <dbReference type="SAM" id="MobiDB-lite"/>
    </source>
</evidence>
<keyword evidence="8" id="KW-0234">DNA repair</keyword>
<reference evidence="12" key="1">
    <citation type="journal article" date="2019" name="Int. J. Syst. Evol. Microbiol.">
        <title>The Global Catalogue of Microorganisms (GCM) 10K type strain sequencing project: providing services to taxonomists for standard genome sequencing and annotation.</title>
        <authorList>
            <consortium name="The Broad Institute Genomics Platform"/>
            <consortium name="The Broad Institute Genome Sequencing Center for Infectious Disease"/>
            <person name="Wu L."/>
            <person name="Ma J."/>
        </authorList>
    </citation>
    <scope>NUCLEOTIDE SEQUENCE [LARGE SCALE GENOMIC DNA]</scope>
    <source>
        <strain evidence="12">CCUG 42722</strain>
    </source>
</reference>
<keyword evidence="12" id="KW-1185">Reference proteome</keyword>
<keyword evidence="6" id="KW-0378">Hydrolase</keyword>
<evidence type="ECO:0000256" key="2">
    <source>
        <dbReference type="ARBA" id="ARBA00001946"/>
    </source>
</evidence>
<dbReference type="Pfam" id="PF03372">
    <property type="entry name" value="Exo_endo_phos"/>
    <property type="match status" value="1"/>
</dbReference>
<dbReference type="RefSeq" id="WP_377132433.1">
    <property type="nucleotide sequence ID" value="NZ_JBHSFI010000002.1"/>
</dbReference>
<dbReference type="Proteomes" id="UP001596011">
    <property type="component" value="Unassembled WGS sequence"/>
</dbReference>
<evidence type="ECO:0000256" key="5">
    <source>
        <dbReference type="ARBA" id="ARBA00022763"/>
    </source>
</evidence>
<sequence length="305" mass="33416">MTAHRAADGRPILRLYNHNVLGRRAGWDARRRVLRQIVSGSAPDVVLFSEEIVTDEYDQTADLVGAGYEVVHSRARSDEERSGISVASRWPVLDHRELDLMADGPPVYEFRWAALLVGIDAPEPFGRTLVVNHFPEAAAPREAERERQAVLVARAVEELVDDDDRLVVLGGDLDADPDAASLRFLTGKQSLDGWSVCYRDAWEVAHPGEPGWTLDPANGIVSATMPGWPYRRIDHLLVRCGSTGMPPVDVVACDRVGVEAVDGVWASDHAGLMTDLAPYPERRDPERRASGTGSGEPGGTERRVS</sequence>
<feature type="region of interest" description="Disordered" evidence="9">
    <location>
        <begin position="275"/>
        <end position="305"/>
    </location>
</feature>
<organism evidence="11 12">
    <name type="scientific">Promicromonospora alba</name>
    <dbReference type="NCBI Taxonomy" id="1616110"/>
    <lineage>
        <taxon>Bacteria</taxon>
        <taxon>Bacillati</taxon>
        <taxon>Actinomycetota</taxon>
        <taxon>Actinomycetes</taxon>
        <taxon>Micrococcales</taxon>
        <taxon>Promicromonosporaceae</taxon>
        <taxon>Promicromonospora</taxon>
    </lineage>
</organism>
<name>A0ABV9HDI3_9MICO</name>
<keyword evidence="3" id="KW-0540">Nuclease</keyword>
<dbReference type="EMBL" id="JBHSFI010000002">
    <property type="protein sequence ID" value="MFC4627364.1"/>
    <property type="molecule type" value="Genomic_DNA"/>
</dbReference>
<evidence type="ECO:0000256" key="6">
    <source>
        <dbReference type="ARBA" id="ARBA00022801"/>
    </source>
</evidence>
<proteinExistence type="predicted"/>
<feature type="domain" description="Endonuclease/exonuclease/phosphatase" evidence="10">
    <location>
        <begin position="18"/>
        <end position="269"/>
    </location>
</feature>
<dbReference type="PANTHER" id="PTHR15822">
    <property type="entry name" value="TRAF AND TNF RECEPTOR-ASSOCIATED PROTEIN"/>
    <property type="match status" value="1"/>
</dbReference>
<evidence type="ECO:0000256" key="8">
    <source>
        <dbReference type="ARBA" id="ARBA00023204"/>
    </source>
</evidence>
<dbReference type="SUPFAM" id="SSF56219">
    <property type="entry name" value="DNase I-like"/>
    <property type="match status" value="1"/>
</dbReference>
<evidence type="ECO:0000256" key="7">
    <source>
        <dbReference type="ARBA" id="ARBA00022842"/>
    </source>
</evidence>
<dbReference type="Gene3D" id="3.60.10.10">
    <property type="entry name" value="Endonuclease/exonuclease/phosphatase"/>
    <property type="match status" value="1"/>
</dbReference>
<keyword evidence="11" id="KW-0255">Endonuclease</keyword>
<dbReference type="InterPro" id="IPR005135">
    <property type="entry name" value="Endo/exonuclease/phosphatase"/>
</dbReference>
<keyword evidence="7" id="KW-0460">Magnesium</keyword>
<comment type="cofactor">
    <cofactor evidence="1">
        <name>Mn(2+)</name>
        <dbReference type="ChEBI" id="CHEBI:29035"/>
    </cofactor>
</comment>
<comment type="caution">
    <text evidence="11">The sequence shown here is derived from an EMBL/GenBank/DDBJ whole genome shotgun (WGS) entry which is preliminary data.</text>
</comment>
<accession>A0ABV9HDI3</accession>
<evidence type="ECO:0000256" key="3">
    <source>
        <dbReference type="ARBA" id="ARBA00022722"/>
    </source>
</evidence>
<evidence type="ECO:0000256" key="4">
    <source>
        <dbReference type="ARBA" id="ARBA00022723"/>
    </source>
</evidence>
<dbReference type="InterPro" id="IPR036691">
    <property type="entry name" value="Endo/exonu/phosph_ase_sf"/>
</dbReference>
<keyword evidence="4" id="KW-0479">Metal-binding</keyword>
<dbReference type="PANTHER" id="PTHR15822:SF4">
    <property type="entry name" value="TYROSYL-DNA PHOSPHODIESTERASE 2"/>
    <property type="match status" value="1"/>
</dbReference>